<dbReference type="InterPro" id="IPR036291">
    <property type="entry name" value="NAD(P)-bd_dom_sf"/>
</dbReference>
<evidence type="ECO:0000313" key="1">
    <source>
        <dbReference type="EMBL" id="GAP88289.1"/>
    </source>
</evidence>
<proteinExistence type="predicted"/>
<dbReference type="EMBL" id="DF977475">
    <property type="protein sequence ID" value="GAP88289.1"/>
    <property type="molecule type" value="Genomic_DNA"/>
</dbReference>
<keyword evidence="2" id="KW-1185">Reference proteome</keyword>
<dbReference type="InterPro" id="IPR002347">
    <property type="entry name" value="SDR_fam"/>
</dbReference>
<dbReference type="AlphaFoldDB" id="A0A1W2TJA9"/>
<reference evidence="1" key="1">
    <citation type="submission" date="2016-03" db="EMBL/GenBank/DDBJ databases">
        <title>Draft genome sequence of Rosellinia necatrix.</title>
        <authorList>
            <person name="Kanematsu S."/>
        </authorList>
    </citation>
    <scope>NUCLEOTIDE SEQUENCE [LARGE SCALE GENOMIC DNA]</scope>
    <source>
        <strain evidence="1">W97</strain>
    </source>
</reference>
<organism evidence="1">
    <name type="scientific">Rosellinia necatrix</name>
    <name type="common">White root-rot fungus</name>
    <dbReference type="NCBI Taxonomy" id="77044"/>
    <lineage>
        <taxon>Eukaryota</taxon>
        <taxon>Fungi</taxon>
        <taxon>Dikarya</taxon>
        <taxon>Ascomycota</taxon>
        <taxon>Pezizomycotina</taxon>
        <taxon>Sordariomycetes</taxon>
        <taxon>Xylariomycetidae</taxon>
        <taxon>Xylariales</taxon>
        <taxon>Xylariaceae</taxon>
        <taxon>Rosellinia</taxon>
    </lineage>
</organism>
<dbReference type="PANTHER" id="PTHR43431:SF7">
    <property type="entry name" value="OXIDOREDUCTASE, SHORT CHAIN DEHYDROGENASE_REDUCTASE FAMILY (AFU_ORTHOLOGUE AFUA_5G14000)"/>
    <property type="match status" value="1"/>
</dbReference>
<dbReference type="Proteomes" id="UP000054516">
    <property type="component" value="Unassembled WGS sequence"/>
</dbReference>
<dbReference type="SUPFAM" id="SSF51735">
    <property type="entry name" value="NAD(P)-binding Rossmann-fold domains"/>
    <property type="match status" value="1"/>
</dbReference>
<dbReference type="OMA" id="WVFEHED"/>
<accession>A0A1W2TJA9</accession>
<name>A0A1W2TJA9_ROSNE</name>
<dbReference type="OrthoDB" id="5399006at2759"/>
<sequence length="249" mass="25751">MASASKFYTVIIGAGGGTGGAVASRFAKAYPVVLLARTAATYEGTVSAINAAGGRAVGVVADAGDRASLDAAFAAIAEQLPGHQLAAAIYNASGGLQPKPFVEVDPQVLEASIDVNIRGFFNFAQKTLPLLEASVPTSPHPPSLLVTGATASVKGSARFATFAAGKWAKRALTQSIAREYGPKGVHVAHAVIDGVITGPRTEAYTGVNGGAPDGKISADSIAETYWSLHTQHRSGFTWEVDIRPYVEKW</sequence>
<protein>
    <submittedName>
        <fullName evidence="1">Putative 7-alpha-hydroxysteroid dehydrogenase</fullName>
    </submittedName>
</protein>
<dbReference type="PANTHER" id="PTHR43431">
    <property type="entry name" value="OXIDOREDUCTASE, SHORT CHAIN DEHYDROGENASE/REDUCTASE FAMILY (AFU_ORTHOLOGUE AFUA_5G14000)"/>
    <property type="match status" value="1"/>
</dbReference>
<evidence type="ECO:0000313" key="2">
    <source>
        <dbReference type="Proteomes" id="UP000054516"/>
    </source>
</evidence>
<dbReference type="Pfam" id="PF00106">
    <property type="entry name" value="adh_short"/>
    <property type="match status" value="1"/>
</dbReference>
<gene>
    <name evidence="1" type="ORF">SAMD00023353_3000880</name>
</gene>
<dbReference type="Gene3D" id="3.40.50.720">
    <property type="entry name" value="NAD(P)-binding Rossmann-like Domain"/>
    <property type="match status" value="1"/>
</dbReference>
<dbReference type="STRING" id="77044.A0A1W2TJA9"/>